<organism evidence="2 3">
    <name type="scientific">Aquimarina spongiae</name>
    <dbReference type="NCBI Taxonomy" id="570521"/>
    <lineage>
        <taxon>Bacteria</taxon>
        <taxon>Pseudomonadati</taxon>
        <taxon>Bacteroidota</taxon>
        <taxon>Flavobacteriia</taxon>
        <taxon>Flavobacteriales</taxon>
        <taxon>Flavobacteriaceae</taxon>
        <taxon>Aquimarina</taxon>
    </lineage>
</organism>
<dbReference type="STRING" id="570521.SAMN04488508_11920"/>
<dbReference type="PROSITE" id="PS51257">
    <property type="entry name" value="PROKAR_LIPOPROTEIN"/>
    <property type="match status" value="1"/>
</dbReference>
<proteinExistence type="predicted"/>
<dbReference type="RefSeq" id="WP_073322200.1">
    <property type="nucleotide sequence ID" value="NZ_FQYP01000019.1"/>
</dbReference>
<protein>
    <submittedName>
        <fullName evidence="2">Uncharacterized protein</fullName>
    </submittedName>
</protein>
<dbReference type="OrthoDB" id="1076994at2"/>
<feature type="signal peptide" evidence="1">
    <location>
        <begin position="1"/>
        <end position="21"/>
    </location>
</feature>
<keyword evidence="1" id="KW-0732">Signal</keyword>
<keyword evidence="3" id="KW-1185">Reference proteome</keyword>
<evidence type="ECO:0000256" key="1">
    <source>
        <dbReference type="SAM" id="SignalP"/>
    </source>
</evidence>
<evidence type="ECO:0000313" key="3">
    <source>
        <dbReference type="Proteomes" id="UP000184432"/>
    </source>
</evidence>
<accession>A0A1M6LLC6</accession>
<reference evidence="3" key="1">
    <citation type="submission" date="2016-11" db="EMBL/GenBank/DDBJ databases">
        <authorList>
            <person name="Varghese N."/>
            <person name="Submissions S."/>
        </authorList>
    </citation>
    <scope>NUCLEOTIDE SEQUENCE [LARGE SCALE GENOMIC DNA]</scope>
    <source>
        <strain evidence="3">DSM 22623</strain>
    </source>
</reference>
<evidence type="ECO:0000313" key="2">
    <source>
        <dbReference type="EMBL" id="SHJ71975.1"/>
    </source>
</evidence>
<dbReference type="EMBL" id="FQYP01000019">
    <property type="protein sequence ID" value="SHJ71975.1"/>
    <property type="molecule type" value="Genomic_DNA"/>
</dbReference>
<gene>
    <name evidence="2" type="ORF">SAMN04488508_11920</name>
</gene>
<dbReference type="Proteomes" id="UP000184432">
    <property type="component" value="Unassembled WGS sequence"/>
</dbReference>
<sequence length="142" mass="16259">MLYKKLKYILIVILLVSCAKPQPSEDQITGTWKGLDGARIELNANHKVKIVNYPLNLNNSNFKGTLNGSGTWKIYKDKRDPWWSIEILAENDKMIPELQSKGIAIELFITQSGLLGNGSQVKNLFIWKGDPDLDDRYQFYKN</sequence>
<name>A0A1M6LLC6_9FLAO</name>
<feature type="chain" id="PRO_5012612899" evidence="1">
    <location>
        <begin position="22"/>
        <end position="142"/>
    </location>
</feature>
<dbReference type="AlphaFoldDB" id="A0A1M6LLC6"/>